<dbReference type="SUPFAM" id="SSF50978">
    <property type="entry name" value="WD40 repeat-like"/>
    <property type="match status" value="1"/>
</dbReference>
<dbReference type="PROSITE" id="PS50082">
    <property type="entry name" value="WD_REPEATS_2"/>
    <property type="match status" value="3"/>
</dbReference>
<dbReference type="SMART" id="SM00320">
    <property type="entry name" value="WD40"/>
    <property type="match status" value="5"/>
</dbReference>
<keyword evidence="1 3" id="KW-0853">WD repeat</keyword>
<organism evidence="4 5">
    <name type="scientific">Acacia crassicarpa</name>
    <name type="common">northern wattle</name>
    <dbReference type="NCBI Taxonomy" id="499986"/>
    <lineage>
        <taxon>Eukaryota</taxon>
        <taxon>Viridiplantae</taxon>
        <taxon>Streptophyta</taxon>
        <taxon>Embryophyta</taxon>
        <taxon>Tracheophyta</taxon>
        <taxon>Spermatophyta</taxon>
        <taxon>Magnoliopsida</taxon>
        <taxon>eudicotyledons</taxon>
        <taxon>Gunneridae</taxon>
        <taxon>Pentapetalae</taxon>
        <taxon>rosids</taxon>
        <taxon>fabids</taxon>
        <taxon>Fabales</taxon>
        <taxon>Fabaceae</taxon>
        <taxon>Caesalpinioideae</taxon>
        <taxon>mimosoid clade</taxon>
        <taxon>Acacieae</taxon>
        <taxon>Acacia</taxon>
    </lineage>
</organism>
<proteinExistence type="predicted"/>
<feature type="repeat" description="WD" evidence="3">
    <location>
        <begin position="274"/>
        <end position="306"/>
    </location>
</feature>
<protein>
    <submittedName>
        <fullName evidence="4">Uncharacterized protein</fullName>
    </submittedName>
</protein>
<feature type="repeat" description="WD" evidence="3">
    <location>
        <begin position="314"/>
        <end position="356"/>
    </location>
</feature>
<dbReference type="Pfam" id="PF00400">
    <property type="entry name" value="WD40"/>
    <property type="match status" value="3"/>
</dbReference>
<feature type="repeat" description="WD" evidence="3">
    <location>
        <begin position="186"/>
        <end position="219"/>
    </location>
</feature>
<evidence type="ECO:0000256" key="2">
    <source>
        <dbReference type="ARBA" id="ARBA00022737"/>
    </source>
</evidence>
<dbReference type="PANTHER" id="PTHR14221:SF31">
    <property type="entry name" value="TRANSDUCIN_WD40 REPEAT-LIKE SUPERFAMILY PROTEIN"/>
    <property type="match status" value="1"/>
</dbReference>
<dbReference type="PROSITE" id="PS50294">
    <property type="entry name" value="WD_REPEATS_REGION"/>
    <property type="match status" value="3"/>
</dbReference>
<reference evidence="4" key="1">
    <citation type="submission" date="2023-10" db="EMBL/GenBank/DDBJ databases">
        <title>Chromosome-level genome of the transformable northern wattle, Acacia crassicarpa.</title>
        <authorList>
            <person name="Massaro I."/>
            <person name="Sinha N.R."/>
            <person name="Poethig S."/>
            <person name="Leichty A.R."/>
        </authorList>
    </citation>
    <scope>NUCLEOTIDE SEQUENCE</scope>
    <source>
        <strain evidence="4">Acra3RX</strain>
        <tissue evidence="4">Leaf</tissue>
    </source>
</reference>
<dbReference type="EMBL" id="JAWXYG010000008">
    <property type="protein sequence ID" value="KAK4264784.1"/>
    <property type="molecule type" value="Genomic_DNA"/>
</dbReference>
<dbReference type="PRINTS" id="PR00320">
    <property type="entry name" value="GPROTEINBRPT"/>
</dbReference>
<sequence length="626" mass="71574">MLSFKNDGDIIYDDDDDDVFFDSADYLLPQELSDLGSNELDYEIWVNEPQSVKERRRRFLEGMGFPGLSDMSSKTSLEPQISIRDNNNGAVSNNVVEKETSEANMFDEMTMFPKEDVSFHKTRHTESEVQQRHADLDMEQKKKNKWWERFVNKKKESGANKSHRIKVRQNKKRCKELSGLYVGQKIIAHNGIIWTMKFSPNGQYLATGGEDGVVRIWRVVLQDISSDCFNAEDSVVTKVKQDMFCSWKKQLGQRNCLVLPNKVFQIEESPMQEFYGHSSDVLDLAWSDSDILLSSSMDKTVRLWQIGCDQCLSVFCHNDYVTCIQVNPVDGNYFISGSIDGKVRIWGLHEERVVDWVDIHEVITAISYRPDGKGFVVGSISGTCRFYVTSDEHCRFEAQIHVDGKKRSRGSKISGIQFSQERHQRVLIISEDSKFCLLEGIDVVHKYRGLPRSGSQMCGSFTSGKHIISVGEDSHVYIWNSCDLQNPSPKHKKSTGFCEYFFSKGVVVVVPWSGMSTEQMVTTGLTQYSSSDLLQPQMLEDRVRGQCFPHSNWFSIDHTCRGSMTWPEEKLPTWTSPSTEEEEDAYYSHHQQKKLCPKDPWGLSIVTASCDGTLRTFHNFGLPVRL</sequence>
<evidence type="ECO:0000256" key="3">
    <source>
        <dbReference type="PROSITE-ProRule" id="PRU00221"/>
    </source>
</evidence>
<dbReference type="InterPro" id="IPR040324">
    <property type="entry name" value="WDR44/Dgr2"/>
</dbReference>
<dbReference type="Proteomes" id="UP001293593">
    <property type="component" value="Unassembled WGS sequence"/>
</dbReference>
<evidence type="ECO:0000313" key="5">
    <source>
        <dbReference type="Proteomes" id="UP001293593"/>
    </source>
</evidence>
<name>A0AAE1K3P0_9FABA</name>
<dbReference type="InterPro" id="IPR036322">
    <property type="entry name" value="WD40_repeat_dom_sf"/>
</dbReference>
<dbReference type="PANTHER" id="PTHR14221">
    <property type="entry name" value="WD REPEAT DOMAIN 44"/>
    <property type="match status" value="1"/>
</dbReference>
<dbReference type="InterPro" id="IPR015943">
    <property type="entry name" value="WD40/YVTN_repeat-like_dom_sf"/>
</dbReference>
<accession>A0AAE1K3P0</accession>
<dbReference type="InterPro" id="IPR001680">
    <property type="entry name" value="WD40_rpt"/>
</dbReference>
<keyword evidence="2" id="KW-0677">Repeat</keyword>
<dbReference type="AlphaFoldDB" id="A0AAE1K3P0"/>
<evidence type="ECO:0000256" key="1">
    <source>
        <dbReference type="ARBA" id="ARBA00022574"/>
    </source>
</evidence>
<evidence type="ECO:0000313" key="4">
    <source>
        <dbReference type="EMBL" id="KAK4264784.1"/>
    </source>
</evidence>
<keyword evidence="5" id="KW-1185">Reference proteome</keyword>
<gene>
    <name evidence="4" type="ORF">QN277_025914</name>
</gene>
<comment type="caution">
    <text evidence="4">The sequence shown here is derived from an EMBL/GenBank/DDBJ whole genome shotgun (WGS) entry which is preliminary data.</text>
</comment>
<dbReference type="InterPro" id="IPR020472">
    <property type="entry name" value="WD40_PAC1"/>
</dbReference>
<dbReference type="Gene3D" id="2.130.10.10">
    <property type="entry name" value="YVTN repeat-like/Quinoprotein amine dehydrogenase"/>
    <property type="match status" value="1"/>
</dbReference>